<evidence type="ECO:0000256" key="1">
    <source>
        <dbReference type="SAM" id="MobiDB-lite"/>
    </source>
</evidence>
<sequence length="41" mass="4430">MQTRRGSLIQDRFPDLVAAVKQPSAGSKSAFEAPQTGQNQL</sequence>
<dbReference type="EMBL" id="JBBKAM010000002">
    <property type="protein sequence ID" value="MEJ8641647.1"/>
    <property type="molecule type" value="Genomic_DNA"/>
</dbReference>
<reference evidence="2 3" key="1">
    <citation type="submission" date="2024-03" db="EMBL/GenBank/DDBJ databases">
        <title>Novel Streptomyces species of biotechnological and ecological value are a feature of Machair soil.</title>
        <authorList>
            <person name="Prole J.R."/>
            <person name="Goodfellow M."/>
            <person name="Allenby N."/>
            <person name="Ward A.C."/>
        </authorList>
    </citation>
    <scope>NUCLEOTIDE SEQUENCE [LARGE SCALE GENOMIC DNA]</scope>
    <source>
        <strain evidence="2 3">MS1.HAVA.3</strain>
    </source>
</reference>
<dbReference type="Proteomes" id="UP001382904">
    <property type="component" value="Unassembled WGS sequence"/>
</dbReference>
<evidence type="ECO:0000313" key="3">
    <source>
        <dbReference type="Proteomes" id="UP001382904"/>
    </source>
</evidence>
<accession>A0ABU8U1C7</accession>
<proteinExistence type="predicted"/>
<evidence type="ECO:0000313" key="2">
    <source>
        <dbReference type="EMBL" id="MEJ8641647.1"/>
    </source>
</evidence>
<protein>
    <submittedName>
        <fullName evidence="2">Uncharacterized protein</fullName>
    </submittedName>
</protein>
<keyword evidence="3" id="KW-1185">Reference proteome</keyword>
<organism evidence="2 3">
    <name type="scientific">Streptomyces caledonius</name>
    <dbReference type="NCBI Taxonomy" id="3134107"/>
    <lineage>
        <taxon>Bacteria</taxon>
        <taxon>Bacillati</taxon>
        <taxon>Actinomycetota</taxon>
        <taxon>Actinomycetes</taxon>
        <taxon>Kitasatosporales</taxon>
        <taxon>Streptomycetaceae</taxon>
        <taxon>Streptomyces</taxon>
    </lineage>
</organism>
<gene>
    <name evidence="2" type="ORF">WKI68_09555</name>
</gene>
<name>A0ABU8U1C7_9ACTN</name>
<feature type="region of interest" description="Disordered" evidence="1">
    <location>
        <begin position="21"/>
        <end position="41"/>
    </location>
</feature>
<comment type="caution">
    <text evidence="2">The sequence shown here is derived from an EMBL/GenBank/DDBJ whole genome shotgun (WGS) entry which is preliminary data.</text>
</comment>